<dbReference type="Gene3D" id="3.20.20.80">
    <property type="entry name" value="Glycosidases"/>
    <property type="match status" value="1"/>
</dbReference>
<keyword evidence="1" id="KW-0732">Signal</keyword>
<evidence type="ECO:0000313" key="4">
    <source>
        <dbReference type="Proteomes" id="UP000678679"/>
    </source>
</evidence>
<dbReference type="PANTHER" id="PTHR43405:SF1">
    <property type="entry name" value="GLYCOSYL HYDROLASE DIGH"/>
    <property type="match status" value="1"/>
</dbReference>
<dbReference type="AlphaFoldDB" id="A0AAX1N2I5"/>
<gene>
    <name evidence="3" type="ORF">KMW28_18700</name>
</gene>
<dbReference type="SUPFAM" id="SSF51445">
    <property type="entry name" value="(Trans)glycosidases"/>
    <property type="match status" value="1"/>
</dbReference>
<reference evidence="3 4" key="1">
    <citation type="submission" date="2021-05" db="EMBL/GenBank/DDBJ databases">
        <title>Comparative genomic studies on the polysaccharide-degrading batcterial strains of the Flammeovirga genus.</title>
        <authorList>
            <person name="Zewei F."/>
            <person name="Zheng Z."/>
            <person name="Yu L."/>
            <person name="Ruyue G."/>
            <person name="Yanhong M."/>
            <person name="Yuanyuan C."/>
            <person name="Jingyan G."/>
            <person name="Wenjun H."/>
        </authorList>
    </citation>
    <scope>NUCLEOTIDE SEQUENCE [LARGE SCALE GENOMIC DNA]</scope>
    <source>
        <strain evidence="3 4">NBRC:100898</strain>
    </source>
</reference>
<evidence type="ECO:0000256" key="1">
    <source>
        <dbReference type="ARBA" id="ARBA00022729"/>
    </source>
</evidence>
<keyword evidence="4" id="KW-1185">Reference proteome</keyword>
<dbReference type="InterPro" id="IPR003790">
    <property type="entry name" value="GHL10"/>
</dbReference>
<dbReference type="InterPro" id="IPR013783">
    <property type="entry name" value="Ig-like_fold"/>
</dbReference>
<sequence length="511" mass="59773">MKSGYFFTFIFSLIFCFSSFAQKRELRAVWIATVNNIDFPANNSMSPNDLKADYVRYLDKIKSTGLNTVIVQVRPVADTFYPSGFEPWSKYMTGKQGVAPNPYFNPLQFMIEEAHQRNLDFHAWFNPYRATMNSDTTALSQEHPFYQHRDWFVKYGNKYMYNPGHPDAREYVLDAIMEVVRHYDLDAVHFDDYFYPYKVQGEVFPDSTTFTENNPKQFDKIEDWRRDNVDYFVENLSSRIKQERPDVQFGISPFGVWRNNDVDPNGSKTRAGITNYDDLYADVVKWMKKGWLDYVIPQVYWHRKLGAAPYEEVVKWWDKNSFGTQLYIGHALYKVEKWEANDEIAAQLDINKKYKNVQGSAFFSAKFLFSNPKNIVQTLQRSYPYFTLPPSSNKMDQTPPSKVRISSTEGQLDAGLKITWEDINFDTNAKKYLIYRYEDFGFGVLDGQFIHKIINRSPYKEQVFIDDQLEKGKQYTYIITALSNNKIESNRSNAITVKAGGFLSKKIKVVH</sequence>
<accession>A0AAX1N2I5</accession>
<dbReference type="InterPro" id="IPR017853">
    <property type="entry name" value="GH"/>
</dbReference>
<evidence type="ECO:0000259" key="2">
    <source>
        <dbReference type="Pfam" id="PF02638"/>
    </source>
</evidence>
<dbReference type="InterPro" id="IPR052177">
    <property type="entry name" value="Divisome_Glycosyl_Hydrolase"/>
</dbReference>
<organism evidence="3 4">
    <name type="scientific">Flammeovirga yaeyamensis</name>
    <dbReference type="NCBI Taxonomy" id="367791"/>
    <lineage>
        <taxon>Bacteria</taxon>
        <taxon>Pseudomonadati</taxon>
        <taxon>Bacteroidota</taxon>
        <taxon>Cytophagia</taxon>
        <taxon>Cytophagales</taxon>
        <taxon>Flammeovirgaceae</taxon>
        <taxon>Flammeovirga</taxon>
    </lineage>
</organism>
<proteinExistence type="predicted"/>
<dbReference type="Gene3D" id="2.60.40.10">
    <property type="entry name" value="Immunoglobulins"/>
    <property type="match status" value="1"/>
</dbReference>
<name>A0AAX1N2I5_9BACT</name>
<evidence type="ECO:0000313" key="3">
    <source>
        <dbReference type="EMBL" id="QWG01650.1"/>
    </source>
</evidence>
<dbReference type="Pfam" id="PF02638">
    <property type="entry name" value="GHL10"/>
    <property type="match status" value="1"/>
</dbReference>
<dbReference type="PANTHER" id="PTHR43405">
    <property type="entry name" value="GLYCOSYL HYDROLASE DIGH"/>
    <property type="match status" value="1"/>
</dbReference>
<protein>
    <submittedName>
        <fullName evidence="3">Family 10 glycosylhydrolase</fullName>
    </submittedName>
</protein>
<dbReference type="EMBL" id="CP076132">
    <property type="protein sequence ID" value="QWG01650.1"/>
    <property type="molecule type" value="Genomic_DNA"/>
</dbReference>
<dbReference type="Proteomes" id="UP000678679">
    <property type="component" value="Chromosome 1"/>
</dbReference>
<feature type="domain" description="Glycosyl hydrolase-like 10" evidence="2">
    <location>
        <begin position="25"/>
        <end position="341"/>
    </location>
</feature>
<dbReference type="KEGG" id="fya:KMW28_18700"/>
<dbReference type="RefSeq" id="WP_169666951.1">
    <property type="nucleotide sequence ID" value="NZ_CP076132.1"/>
</dbReference>